<accession>A0A2I2FAY8</accession>
<dbReference type="InterPro" id="IPR000120">
    <property type="entry name" value="Amidase"/>
</dbReference>
<dbReference type="Gene3D" id="3.90.1300.10">
    <property type="entry name" value="Amidase signature (AS) domain"/>
    <property type="match status" value="1"/>
</dbReference>
<dbReference type="Pfam" id="PF01425">
    <property type="entry name" value="Amidase"/>
    <property type="match status" value="1"/>
</dbReference>
<reference evidence="2 3" key="1">
    <citation type="submission" date="2017-12" db="EMBL/GenBank/DDBJ databases">
        <authorList>
            <consortium name="DOE Joint Genome Institute"/>
            <person name="Haridas S."/>
            <person name="Kjaerbolling I."/>
            <person name="Vesth T.C."/>
            <person name="Frisvad J.C."/>
            <person name="Nybo J.L."/>
            <person name="Theobald S."/>
            <person name="Kuo A."/>
            <person name="Bowyer P."/>
            <person name="Matsuda Y."/>
            <person name="Mondo S."/>
            <person name="Lyhne E.K."/>
            <person name="Kogle M.E."/>
            <person name="Clum A."/>
            <person name="Lipzen A."/>
            <person name="Salamov A."/>
            <person name="Ngan C.Y."/>
            <person name="Daum C."/>
            <person name="Chiniquy J."/>
            <person name="Barry K."/>
            <person name="LaButti K."/>
            <person name="Simmons B.A."/>
            <person name="Magnuson J.K."/>
            <person name="Mortensen U.H."/>
            <person name="Larsen T.O."/>
            <person name="Grigoriev I.V."/>
            <person name="Baker S.E."/>
            <person name="Andersen M.R."/>
            <person name="Nordberg H.P."/>
            <person name="Cantor M.N."/>
            <person name="Hua S.X."/>
        </authorList>
    </citation>
    <scope>NUCLEOTIDE SEQUENCE [LARGE SCALE GENOMIC DNA]</scope>
    <source>
        <strain evidence="2 3">CBS 102.13</strain>
    </source>
</reference>
<dbReference type="PANTHER" id="PTHR11895:SF171">
    <property type="entry name" value="AMIDASE DOMAIN-CONTAINING PROTEIN"/>
    <property type="match status" value="1"/>
</dbReference>
<dbReference type="GeneID" id="36524565"/>
<dbReference type="SUPFAM" id="SSF75304">
    <property type="entry name" value="Amidase signature (AS) enzymes"/>
    <property type="match status" value="1"/>
</dbReference>
<organism evidence="2 3">
    <name type="scientific">Aspergillus candidus</name>
    <dbReference type="NCBI Taxonomy" id="41067"/>
    <lineage>
        <taxon>Eukaryota</taxon>
        <taxon>Fungi</taxon>
        <taxon>Dikarya</taxon>
        <taxon>Ascomycota</taxon>
        <taxon>Pezizomycotina</taxon>
        <taxon>Eurotiomycetes</taxon>
        <taxon>Eurotiomycetidae</taxon>
        <taxon>Eurotiales</taxon>
        <taxon>Aspergillaceae</taxon>
        <taxon>Aspergillus</taxon>
        <taxon>Aspergillus subgen. Circumdati</taxon>
    </lineage>
</organism>
<dbReference type="AlphaFoldDB" id="A0A2I2FAY8"/>
<dbReference type="Proteomes" id="UP000234585">
    <property type="component" value="Unassembled WGS sequence"/>
</dbReference>
<dbReference type="InterPro" id="IPR036928">
    <property type="entry name" value="AS_sf"/>
</dbReference>
<evidence type="ECO:0000259" key="1">
    <source>
        <dbReference type="Pfam" id="PF01425"/>
    </source>
</evidence>
<gene>
    <name evidence="2" type="ORF">BDW47DRAFT_131842</name>
</gene>
<dbReference type="STRING" id="41067.A0A2I2FAY8"/>
<dbReference type="RefSeq" id="XP_024671809.1">
    <property type="nucleotide sequence ID" value="XM_024817405.1"/>
</dbReference>
<dbReference type="InterPro" id="IPR023631">
    <property type="entry name" value="Amidase_dom"/>
</dbReference>
<evidence type="ECO:0000313" key="2">
    <source>
        <dbReference type="EMBL" id="PLB37797.1"/>
    </source>
</evidence>
<proteinExistence type="predicted"/>
<keyword evidence="3" id="KW-1185">Reference proteome</keyword>
<dbReference type="EMBL" id="KZ559140">
    <property type="protein sequence ID" value="PLB37797.1"/>
    <property type="molecule type" value="Genomic_DNA"/>
</dbReference>
<feature type="domain" description="Amidase" evidence="1">
    <location>
        <begin position="96"/>
        <end position="543"/>
    </location>
</feature>
<dbReference type="OrthoDB" id="1879366at2759"/>
<dbReference type="GO" id="GO:0003824">
    <property type="term" value="F:catalytic activity"/>
    <property type="evidence" value="ECO:0007669"/>
    <property type="project" value="InterPro"/>
</dbReference>
<dbReference type="PANTHER" id="PTHR11895">
    <property type="entry name" value="TRANSAMIDASE"/>
    <property type="match status" value="1"/>
</dbReference>
<name>A0A2I2FAY8_ASPCN</name>
<protein>
    <submittedName>
        <fullName evidence="2">Amidase</fullName>
    </submittedName>
</protein>
<evidence type="ECO:0000313" key="3">
    <source>
        <dbReference type="Proteomes" id="UP000234585"/>
    </source>
</evidence>
<sequence length="559" mass="59138">MSTVALPSNYQSDLTPEYLHQLAARWGISIQPGDEEESYLLLLQSAEAVHRQIANSPDYLHPGLSPTPSISPRTFWKPSPKANPLNAWSHRCDIRAARPASTLLHGRKVAIKDHISVAGLPTTAGLSASFFTHHSNEYPLSPIDAPVVRRVLEASGSIAGTATCEMYSASPLSFSAATGPVHNPWAHGFSAGGSSSGCGSLMGMNAVPVPPSPPSYGDRADLAIGGDQGGSVRIPASYNGVYGLKPTHGLIPYTGALSLSPMIDHLGPMASSLADIAVLLQVLAGYDGVDARMTPETPLRHNVKDYPALLAQPSQSQLPLRVALIRESFEVAGLSSQVRDTVRNAAYTLFPSHGEAVVSEISIPMHAEGPAIWTAATRTSMGEYACAQSTPGYLSYGVPQLGTLRWPLDSDMYATATAQNPSVANLAFCGAYLSETFPGVMGKAHRKVFELRAAYDRALEEYDVLVTPTAPTVAMRNLEPGGSGRVMERVRAAVGVVANTCPFNVSGHPALSVPCGFGVGDAGARLPVGMQIVGRRWEDEAVLRAAAVFERGRVVGSRL</sequence>